<sequence>MHAKLVGFNCFRDLLANDPCFAPVVDDVLVGRCSDFVLHNRFLFRGNQLCDPLSSLRLKIIQELHCEGEYFKLAARKIGHLEIVAKINPNAYRLKLPSHISTFHMFNVKHLVPVQSDLPDAFQCLNSRANSFRLGEDDADAVIDKNDNDVLIFQTSQFSPEDIDFWIFVESTDLNVVIDIMFVYNILPCIKIVVGSEHSLEEALAIHFGIQVASDSDLLQKRLNMMLSMVQLILGPSDAIAF</sequence>
<proteinExistence type="predicted"/>
<dbReference type="Pfam" id="PF24626">
    <property type="entry name" value="SH3_Tf2-1"/>
    <property type="match status" value="1"/>
</dbReference>
<gene>
    <name evidence="2" type="ORF">JRO89_XS15G0034800</name>
</gene>
<evidence type="ECO:0000313" key="3">
    <source>
        <dbReference type="Proteomes" id="UP000827721"/>
    </source>
</evidence>
<dbReference type="EMBL" id="JAFEMO010000015">
    <property type="protein sequence ID" value="KAH7543864.1"/>
    <property type="molecule type" value="Genomic_DNA"/>
</dbReference>
<keyword evidence="3" id="KW-1185">Reference proteome</keyword>
<dbReference type="InterPro" id="IPR056924">
    <property type="entry name" value="SH3_Tf2-1"/>
</dbReference>
<protein>
    <recommendedName>
        <fullName evidence="1">Tf2-1-like SH3-like domain-containing protein</fullName>
    </recommendedName>
</protein>
<accession>A0ABQ8H0X3</accession>
<name>A0ABQ8H0X3_9ROSI</name>
<organism evidence="2 3">
    <name type="scientific">Xanthoceras sorbifolium</name>
    <dbReference type="NCBI Taxonomy" id="99658"/>
    <lineage>
        <taxon>Eukaryota</taxon>
        <taxon>Viridiplantae</taxon>
        <taxon>Streptophyta</taxon>
        <taxon>Embryophyta</taxon>
        <taxon>Tracheophyta</taxon>
        <taxon>Spermatophyta</taxon>
        <taxon>Magnoliopsida</taxon>
        <taxon>eudicotyledons</taxon>
        <taxon>Gunneridae</taxon>
        <taxon>Pentapetalae</taxon>
        <taxon>rosids</taxon>
        <taxon>malvids</taxon>
        <taxon>Sapindales</taxon>
        <taxon>Sapindaceae</taxon>
        <taxon>Xanthoceroideae</taxon>
        <taxon>Xanthoceras</taxon>
    </lineage>
</organism>
<evidence type="ECO:0000313" key="2">
    <source>
        <dbReference type="EMBL" id="KAH7543864.1"/>
    </source>
</evidence>
<comment type="caution">
    <text evidence="2">The sequence shown here is derived from an EMBL/GenBank/DDBJ whole genome shotgun (WGS) entry which is preliminary data.</text>
</comment>
<evidence type="ECO:0000259" key="1">
    <source>
        <dbReference type="Pfam" id="PF24626"/>
    </source>
</evidence>
<feature type="domain" description="Tf2-1-like SH3-like" evidence="1">
    <location>
        <begin position="68"/>
        <end position="113"/>
    </location>
</feature>
<reference evidence="2 3" key="1">
    <citation type="submission" date="2021-02" db="EMBL/GenBank/DDBJ databases">
        <title>Plant Genome Project.</title>
        <authorList>
            <person name="Zhang R.-G."/>
        </authorList>
    </citation>
    <scope>NUCLEOTIDE SEQUENCE [LARGE SCALE GENOMIC DNA]</scope>
    <source>
        <tissue evidence="2">Leaves</tissue>
    </source>
</reference>
<dbReference type="Proteomes" id="UP000827721">
    <property type="component" value="Unassembled WGS sequence"/>
</dbReference>